<keyword evidence="1" id="KW-0812">Transmembrane</keyword>
<comment type="caution">
    <text evidence="2">The sequence shown here is derived from an EMBL/GenBank/DDBJ whole genome shotgun (WGS) entry which is preliminary data.</text>
</comment>
<gene>
    <name evidence="2" type="ORF">HMPREF0454_04201</name>
</gene>
<organism evidence="2 3">
    <name type="scientific">Hafnia alvei ATCC 51873</name>
    <dbReference type="NCBI Taxonomy" id="1002364"/>
    <lineage>
        <taxon>Bacteria</taxon>
        <taxon>Pseudomonadati</taxon>
        <taxon>Pseudomonadota</taxon>
        <taxon>Gammaproteobacteria</taxon>
        <taxon>Enterobacterales</taxon>
        <taxon>Hafniaceae</taxon>
        <taxon>Hafnia</taxon>
    </lineage>
</organism>
<reference evidence="2 3" key="1">
    <citation type="submission" date="2011-08" db="EMBL/GenBank/DDBJ databases">
        <authorList>
            <person name="Weinstock G."/>
            <person name="Sodergren E."/>
            <person name="Clifton S."/>
            <person name="Fulton L."/>
            <person name="Fulton B."/>
            <person name="Courtney L."/>
            <person name="Fronick C."/>
            <person name="Harrison M."/>
            <person name="Strong C."/>
            <person name="Farmer C."/>
            <person name="Delahaunty K."/>
            <person name="Markovic C."/>
            <person name="Hall O."/>
            <person name="Minx P."/>
            <person name="Tomlinson C."/>
            <person name="Mitreva M."/>
            <person name="Hou S."/>
            <person name="Chen J."/>
            <person name="Wollam A."/>
            <person name="Pepin K.H."/>
            <person name="Johnson M."/>
            <person name="Bhonagiri V."/>
            <person name="Zhang X."/>
            <person name="Suruliraj S."/>
            <person name="Warren W."/>
            <person name="Chinwalla A."/>
            <person name="Mardis E.R."/>
            <person name="Wilson R.K."/>
        </authorList>
    </citation>
    <scope>NUCLEOTIDE SEQUENCE [LARGE SCALE GENOMIC DNA]</scope>
    <source>
        <strain evidence="2 3">ATCC 51873</strain>
    </source>
</reference>
<evidence type="ECO:0000313" key="2">
    <source>
        <dbReference type="EMBL" id="EHM38681.1"/>
    </source>
</evidence>
<feature type="transmembrane region" description="Helical" evidence="1">
    <location>
        <begin position="20"/>
        <end position="41"/>
    </location>
</feature>
<evidence type="ECO:0000313" key="3">
    <source>
        <dbReference type="Proteomes" id="UP000005959"/>
    </source>
</evidence>
<keyword evidence="1" id="KW-0472">Membrane</keyword>
<name>G9YC68_HAFAL</name>
<dbReference type="HOGENOM" id="CLU_3252343_0_0_6"/>
<evidence type="ECO:0000256" key="1">
    <source>
        <dbReference type="SAM" id="Phobius"/>
    </source>
</evidence>
<sequence>MQLKHFRAEKERYHSWQAKWSNTFYFTVLMLTGFYPSAAYIF</sequence>
<proteinExistence type="predicted"/>
<protein>
    <submittedName>
        <fullName evidence="2">Uncharacterized protein</fullName>
    </submittedName>
</protein>
<dbReference type="PATRIC" id="fig|1002364.3.peg.3772"/>
<keyword evidence="1" id="KW-1133">Transmembrane helix</keyword>
<dbReference type="Proteomes" id="UP000005959">
    <property type="component" value="Unassembled WGS sequence"/>
</dbReference>
<dbReference type="AlphaFoldDB" id="G9YC68"/>
<dbReference type="EMBL" id="AGCI01000100">
    <property type="protein sequence ID" value="EHM38681.1"/>
    <property type="molecule type" value="Genomic_DNA"/>
</dbReference>
<accession>G9YC68</accession>